<proteinExistence type="predicted"/>
<accession>A0ABS5U0A1</accession>
<name>A0ABS5U0A1_9CELL</name>
<reference evidence="1 2" key="1">
    <citation type="submission" date="2021-05" db="EMBL/GenBank/DDBJ databases">
        <title>Description of Cellulomonas sp. DKR-3 sp. nov.</title>
        <authorList>
            <person name="Dahal R.H."/>
            <person name="Chaudhary D.K."/>
        </authorList>
    </citation>
    <scope>NUCLEOTIDE SEQUENCE [LARGE SCALE GENOMIC DNA]</scope>
    <source>
        <strain evidence="1 2">DKR-3</strain>
    </source>
</reference>
<evidence type="ECO:0000313" key="2">
    <source>
        <dbReference type="Proteomes" id="UP000722125"/>
    </source>
</evidence>
<gene>
    <name evidence="1" type="ORF">KIN34_11180</name>
</gene>
<dbReference type="Proteomes" id="UP000722125">
    <property type="component" value="Unassembled WGS sequence"/>
</dbReference>
<protein>
    <submittedName>
        <fullName evidence="1">Uncharacterized protein</fullName>
    </submittedName>
</protein>
<keyword evidence="2" id="KW-1185">Reference proteome</keyword>
<sequence length="69" mass="7629">MALRPQWEWQLDGASGPLERPVSPVFGNRYDAEQWLGEHWRALAAQGVQVATLRQEGVLVGQPVPLPAP</sequence>
<dbReference type="RefSeq" id="WP_214350440.1">
    <property type="nucleotide sequence ID" value="NZ_JAHBOH010000001.1"/>
</dbReference>
<organism evidence="1 2">
    <name type="scientific">Cellulomonas fulva</name>
    <dbReference type="NCBI Taxonomy" id="2835530"/>
    <lineage>
        <taxon>Bacteria</taxon>
        <taxon>Bacillati</taxon>
        <taxon>Actinomycetota</taxon>
        <taxon>Actinomycetes</taxon>
        <taxon>Micrococcales</taxon>
        <taxon>Cellulomonadaceae</taxon>
        <taxon>Cellulomonas</taxon>
    </lineage>
</organism>
<evidence type="ECO:0000313" key="1">
    <source>
        <dbReference type="EMBL" id="MBT0994843.1"/>
    </source>
</evidence>
<dbReference type="EMBL" id="JAHBOH010000001">
    <property type="protein sequence ID" value="MBT0994843.1"/>
    <property type="molecule type" value="Genomic_DNA"/>
</dbReference>
<comment type="caution">
    <text evidence="1">The sequence shown here is derived from an EMBL/GenBank/DDBJ whole genome shotgun (WGS) entry which is preliminary data.</text>
</comment>